<protein>
    <submittedName>
        <fullName evidence="7">Uncharacterized protein</fullName>
    </submittedName>
</protein>
<keyword evidence="3 6" id="KW-1133">Transmembrane helix</keyword>
<dbReference type="PANTHER" id="PTHR20855:SF100">
    <property type="entry name" value="HEPTAHELICAL TRANSMEMBRANE PROTEIN 2"/>
    <property type="match status" value="1"/>
</dbReference>
<dbReference type="GO" id="GO:0009725">
    <property type="term" value="P:response to hormone"/>
    <property type="evidence" value="ECO:0007669"/>
    <property type="project" value="TreeGrafter"/>
</dbReference>
<comment type="subcellular location">
    <subcellularLocation>
        <location evidence="1">Membrane</location>
        <topology evidence="1">Multi-pass membrane protein</topology>
    </subcellularLocation>
</comment>
<keyword evidence="5" id="KW-0862">Zinc</keyword>
<evidence type="ECO:0000256" key="3">
    <source>
        <dbReference type="ARBA" id="ARBA00022989"/>
    </source>
</evidence>
<feature type="transmembrane region" description="Helical" evidence="6">
    <location>
        <begin position="26"/>
        <end position="48"/>
    </location>
</feature>
<feature type="binding site" evidence="5">
    <location>
        <position position="44"/>
    </location>
    <ligand>
        <name>Zn(2+)</name>
        <dbReference type="ChEBI" id="CHEBI:29105"/>
    </ligand>
</feature>
<evidence type="ECO:0000256" key="2">
    <source>
        <dbReference type="ARBA" id="ARBA00022692"/>
    </source>
</evidence>
<keyword evidence="5" id="KW-0479">Metal-binding</keyword>
<dbReference type="GO" id="GO:0009744">
    <property type="term" value="P:response to sucrose"/>
    <property type="evidence" value="ECO:0007669"/>
    <property type="project" value="UniProtKB-ARBA"/>
</dbReference>
<reference evidence="7" key="1">
    <citation type="submission" date="2019-09" db="EMBL/GenBank/DDBJ databases">
        <authorList>
            <person name="Zhang L."/>
        </authorList>
    </citation>
    <scope>NUCLEOTIDE SEQUENCE</scope>
</reference>
<dbReference type="InterPro" id="IPR004254">
    <property type="entry name" value="AdipoR/HlyIII-related"/>
</dbReference>
<name>A0A5K1GRU6_9MAGN</name>
<feature type="binding site" evidence="5">
    <location>
        <position position="193"/>
    </location>
    <ligand>
        <name>Zn(2+)</name>
        <dbReference type="ChEBI" id="CHEBI:29105"/>
    </ligand>
</feature>
<keyword evidence="2 6" id="KW-0812">Transmembrane</keyword>
<evidence type="ECO:0000256" key="1">
    <source>
        <dbReference type="ARBA" id="ARBA00004141"/>
    </source>
</evidence>
<dbReference type="Pfam" id="PF03006">
    <property type="entry name" value="HlyIII"/>
    <property type="match status" value="1"/>
</dbReference>
<feature type="transmembrane region" description="Helical" evidence="6">
    <location>
        <begin position="152"/>
        <end position="170"/>
    </location>
</feature>
<dbReference type="AlphaFoldDB" id="A0A5K1GRU6"/>
<evidence type="ECO:0000313" key="7">
    <source>
        <dbReference type="EMBL" id="VVW77136.1"/>
    </source>
</evidence>
<dbReference type="GO" id="GO:0016020">
    <property type="term" value="C:membrane"/>
    <property type="evidence" value="ECO:0007669"/>
    <property type="project" value="UniProtKB-SubCell"/>
</dbReference>
<gene>
    <name evidence="7" type="ORF">NYM_LOCUS27258</name>
</gene>
<evidence type="ECO:0000256" key="6">
    <source>
        <dbReference type="SAM" id="Phobius"/>
    </source>
</evidence>
<feature type="transmembrane region" description="Helical" evidence="6">
    <location>
        <begin position="121"/>
        <end position="140"/>
    </location>
</feature>
<dbReference type="GO" id="GO:0038023">
    <property type="term" value="F:signaling receptor activity"/>
    <property type="evidence" value="ECO:0007669"/>
    <property type="project" value="TreeGrafter"/>
</dbReference>
<feature type="transmembrane region" description="Helical" evidence="6">
    <location>
        <begin position="60"/>
        <end position="81"/>
    </location>
</feature>
<evidence type="ECO:0000256" key="5">
    <source>
        <dbReference type="PIRSR" id="PIRSR604254-1"/>
    </source>
</evidence>
<feature type="transmembrane region" description="Helical" evidence="6">
    <location>
        <begin position="191"/>
        <end position="211"/>
    </location>
</feature>
<accession>A0A5K1GRU6</accession>
<organism evidence="7">
    <name type="scientific">Nymphaea colorata</name>
    <name type="common">pocket water lily</name>
    <dbReference type="NCBI Taxonomy" id="210225"/>
    <lineage>
        <taxon>Eukaryota</taxon>
        <taxon>Viridiplantae</taxon>
        <taxon>Streptophyta</taxon>
        <taxon>Embryophyta</taxon>
        <taxon>Tracheophyta</taxon>
        <taxon>Spermatophyta</taxon>
        <taxon>Magnoliopsida</taxon>
        <taxon>Nymphaeales</taxon>
        <taxon>Nymphaeaceae</taxon>
        <taxon>Nymphaea</taxon>
    </lineage>
</organism>
<feature type="transmembrane region" description="Helical" evidence="6">
    <location>
        <begin position="87"/>
        <end position="109"/>
    </location>
</feature>
<dbReference type="PANTHER" id="PTHR20855">
    <property type="entry name" value="ADIPOR/PROGESTIN RECEPTOR-RELATED"/>
    <property type="match status" value="1"/>
</dbReference>
<evidence type="ECO:0000256" key="4">
    <source>
        <dbReference type="ARBA" id="ARBA00023136"/>
    </source>
</evidence>
<dbReference type="EMBL" id="LR721787">
    <property type="protein sequence ID" value="VVW77136.1"/>
    <property type="molecule type" value="Genomic_DNA"/>
</dbReference>
<keyword evidence="4 6" id="KW-0472">Membrane</keyword>
<dbReference type="GO" id="GO:0046872">
    <property type="term" value="F:metal ion binding"/>
    <property type="evidence" value="ECO:0007669"/>
    <property type="project" value="UniProtKB-KW"/>
</dbReference>
<proteinExistence type="predicted"/>
<feature type="binding site" evidence="5">
    <location>
        <position position="189"/>
    </location>
    <ligand>
        <name>Zn(2+)</name>
        <dbReference type="ChEBI" id="CHEBI:29105"/>
    </ligand>
</feature>
<sequence length="222" mass="24771">MVHKNVIRSEARGGSSRLGAVPRWPWLVFLVGSMLCLLCSTLSHLLACHSHKLNLFFWRLDYAGITLMIVSSFVPPIYYIFLCQPLWRLFYISSITTLGLLAVLTLLAPGLSTARFRPFRAALFLAMGFSGLVPAAHALWLNWDQPHCLVTLAYEVAMALFYAAGAGFYVSRVPERWKPGAFDIAGHSHQIFHVLVVAGALAHYGATLVLLDWRDRATCLHM</sequence>